<dbReference type="InterPro" id="IPR043128">
    <property type="entry name" value="Rev_trsase/Diguanyl_cyclase"/>
</dbReference>
<gene>
    <name evidence="1" type="ORF">UFOPK3775_00611</name>
</gene>
<protein>
    <submittedName>
        <fullName evidence="1">Unannotated protein</fullName>
    </submittedName>
</protein>
<sequence length="181" mass="20285">MDSKASKALAIFTDVKFLASSLPMEPNLSSRKYVDPVSHDGIRDALTQLASPKFFYESLARECARSDRESTPLTAVRFLLVEDTEGGGQLESSSDYEIAIINFSKALNAYSRRSDLSARMARFEFISLLVCTEPDTENFVSRVRNGYRDQGFTPRASSVLRASREEPLSLLNRLDRALVIF</sequence>
<accession>A0A6J5Z5Q8</accession>
<name>A0A6J5Z5Q8_9ZZZZ</name>
<reference evidence="1" key="1">
    <citation type="submission" date="2020-05" db="EMBL/GenBank/DDBJ databases">
        <authorList>
            <person name="Chiriac C."/>
            <person name="Salcher M."/>
            <person name="Ghai R."/>
            <person name="Kavagutti S V."/>
        </authorList>
    </citation>
    <scope>NUCLEOTIDE SEQUENCE</scope>
</reference>
<dbReference type="Gene3D" id="3.30.70.270">
    <property type="match status" value="1"/>
</dbReference>
<dbReference type="EMBL" id="CAESAK010000066">
    <property type="protein sequence ID" value="CAB4336856.1"/>
    <property type="molecule type" value="Genomic_DNA"/>
</dbReference>
<evidence type="ECO:0000313" key="1">
    <source>
        <dbReference type="EMBL" id="CAB4336856.1"/>
    </source>
</evidence>
<organism evidence="1">
    <name type="scientific">freshwater metagenome</name>
    <dbReference type="NCBI Taxonomy" id="449393"/>
    <lineage>
        <taxon>unclassified sequences</taxon>
        <taxon>metagenomes</taxon>
        <taxon>ecological metagenomes</taxon>
    </lineage>
</organism>
<dbReference type="AlphaFoldDB" id="A0A6J5Z5Q8"/>
<proteinExistence type="predicted"/>